<evidence type="ECO:0000313" key="3">
    <source>
        <dbReference type="Proteomes" id="UP000029500"/>
    </source>
</evidence>
<dbReference type="PANTHER" id="PTHR43617">
    <property type="entry name" value="L-AMINO ACID N-ACETYLTRANSFERASE"/>
    <property type="match status" value="1"/>
</dbReference>
<keyword evidence="2" id="KW-0808">Transferase</keyword>
<dbReference type="Gene3D" id="3.40.630.30">
    <property type="match status" value="1"/>
</dbReference>
<dbReference type="InterPro" id="IPR050276">
    <property type="entry name" value="MshD_Acetyltransferase"/>
</dbReference>
<dbReference type="EMBL" id="CP009287">
    <property type="protein sequence ID" value="AIQ68029.1"/>
    <property type="molecule type" value="Genomic_DNA"/>
</dbReference>
<dbReference type="SUPFAM" id="SSF55729">
    <property type="entry name" value="Acyl-CoA N-acyltransferases (Nat)"/>
    <property type="match status" value="1"/>
</dbReference>
<dbReference type="InterPro" id="IPR016181">
    <property type="entry name" value="Acyl_CoA_acyltransferase"/>
</dbReference>
<evidence type="ECO:0000313" key="2">
    <source>
        <dbReference type="EMBL" id="AIQ68029.1"/>
    </source>
</evidence>
<gene>
    <name evidence="2" type="ORF">PGRAT_10660</name>
</gene>
<dbReference type="RefSeq" id="WP_025704521.1">
    <property type="nucleotide sequence ID" value="NZ_CP009287.1"/>
</dbReference>
<dbReference type="HOGENOM" id="CLU_013985_21_1_9"/>
<accession>A0A089NG89</accession>
<evidence type="ECO:0000259" key="1">
    <source>
        <dbReference type="PROSITE" id="PS51186"/>
    </source>
</evidence>
<dbReference type="AlphaFoldDB" id="A0A089NG89"/>
<feature type="domain" description="N-acetyltransferase" evidence="1">
    <location>
        <begin position="3"/>
        <end position="148"/>
    </location>
</feature>
<name>A0A089NG89_9BACL</name>
<dbReference type="Proteomes" id="UP000029500">
    <property type="component" value="Chromosome"/>
</dbReference>
<dbReference type="Pfam" id="PF00583">
    <property type="entry name" value="Acetyltransf_1"/>
    <property type="match status" value="1"/>
</dbReference>
<organism evidence="2 3">
    <name type="scientific">Paenibacillus graminis</name>
    <dbReference type="NCBI Taxonomy" id="189425"/>
    <lineage>
        <taxon>Bacteria</taxon>
        <taxon>Bacillati</taxon>
        <taxon>Bacillota</taxon>
        <taxon>Bacilli</taxon>
        <taxon>Bacillales</taxon>
        <taxon>Paenibacillaceae</taxon>
        <taxon>Paenibacillus</taxon>
    </lineage>
</organism>
<proteinExistence type="predicted"/>
<dbReference type="PROSITE" id="PS51186">
    <property type="entry name" value="GNAT"/>
    <property type="match status" value="1"/>
</dbReference>
<dbReference type="OrthoDB" id="9789605at2"/>
<dbReference type="eggNOG" id="COG0456">
    <property type="taxonomic scope" value="Bacteria"/>
</dbReference>
<dbReference type="KEGG" id="pgm:PGRAT_10660"/>
<keyword evidence="3" id="KW-1185">Reference proteome</keyword>
<protein>
    <submittedName>
        <fullName evidence="2">GNAT family acetyltransferase</fullName>
    </submittedName>
</protein>
<dbReference type="GO" id="GO:0016747">
    <property type="term" value="F:acyltransferase activity, transferring groups other than amino-acyl groups"/>
    <property type="evidence" value="ECO:0007669"/>
    <property type="project" value="InterPro"/>
</dbReference>
<sequence>MEITIIEYDPSYAFQTVKMWRESKEQAIEQKAMHSFEDHVFFLNNILLKNNKVTLAIEASGEQVVGILACNENWVNQLYVHTQYQGRGIGNRLLNLAKQQSEGRLFLYTFEVNKKAQKFYERNGFRIVGRGNDNEEQLEDIKYEWTKP</sequence>
<dbReference type="CDD" id="cd04301">
    <property type="entry name" value="NAT_SF"/>
    <property type="match status" value="1"/>
</dbReference>
<dbReference type="InterPro" id="IPR000182">
    <property type="entry name" value="GNAT_dom"/>
</dbReference>
<reference evidence="2 3" key="1">
    <citation type="submission" date="2014-08" db="EMBL/GenBank/DDBJ databases">
        <title>Comparative genomics of the Paenibacillus odorifer group.</title>
        <authorList>
            <person name="den Bakker H.C."/>
            <person name="Tsai Y.-C."/>
            <person name="Martin N."/>
            <person name="Korlach J."/>
            <person name="Wiedmann M."/>
        </authorList>
    </citation>
    <scope>NUCLEOTIDE SEQUENCE [LARGE SCALE GENOMIC DNA]</scope>
    <source>
        <strain evidence="2 3">DSM 15220</strain>
    </source>
</reference>